<keyword evidence="2" id="KW-1185">Reference proteome</keyword>
<protein>
    <submittedName>
        <fullName evidence="1">Uncharacterized protein</fullName>
    </submittedName>
</protein>
<gene>
    <name evidence="1" type="ORF">JCM16418_1595</name>
</gene>
<dbReference type="RefSeq" id="WP_036647199.1">
    <property type="nucleotide sequence ID" value="NZ_BAVZ01000004.1"/>
</dbReference>
<sequence>MNNLISEDIEAKLLANLPIDIGNGLLYYPTPFIKAVDIGLSTYNLYVSLFLIDKTSINKAIDDRITNFDIFYANCYHDTEFKDAAFSALRLFFMEEPEMYEDIEGVSIIFPSNGLILNFKNFDNFQLILKTVHHLKTNNKPEFNPKDSRAQAMIDLILKQRKQQPTPKEKMTLVSIVSGLSWKSNGVSIKEILDLNIYQIYNGFFTTNNIDNYHHTLSAIYAGTIDSKNIKMADMHWANKP</sequence>
<dbReference type="OrthoDB" id="2568468at2"/>
<proteinExistence type="predicted"/>
<evidence type="ECO:0000313" key="2">
    <source>
        <dbReference type="Proteomes" id="UP000019364"/>
    </source>
</evidence>
<dbReference type="EMBL" id="BAVZ01000004">
    <property type="protein sequence ID" value="GAF07570.1"/>
    <property type="molecule type" value="Genomic_DNA"/>
</dbReference>
<reference evidence="1 2" key="1">
    <citation type="journal article" date="2014" name="Genome Announc.">
        <title>Draft Genome Sequence of Paenibacillus pini JCM 16418T, Isolated from the Rhizosphere of Pine Tree.</title>
        <authorList>
            <person name="Yuki M."/>
            <person name="Oshima K."/>
            <person name="Suda W."/>
            <person name="Oshida Y."/>
            <person name="Kitamura K."/>
            <person name="Iida Y."/>
            <person name="Hattori M."/>
            <person name="Ohkuma M."/>
        </authorList>
    </citation>
    <scope>NUCLEOTIDE SEQUENCE [LARGE SCALE GENOMIC DNA]</scope>
    <source>
        <strain evidence="1 2">JCM 16418</strain>
    </source>
</reference>
<accession>W7Y9B8</accession>
<name>W7Y9B8_9BACL</name>
<comment type="caution">
    <text evidence="1">The sequence shown here is derived from an EMBL/GenBank/DDBJ whole genome shotgun (WGS) entry which is preliminary data.</text>
</comment>
<dbReference type="Proteomes" id="UP000019364">
    <property type="component" value="Unassembled WGS sequence"/>
</dbReference>
<dbReference type="AlphaFoldDB" id="W7Y9B8"/>
<organism evidence="1 2">
    <name type="scientific">Paenibacillus pini JCM 16418</name>
    <dbReference type="NCBI Taxonomy" id="1236976"/>
    <lineage>
        <taxon>Bacteria</taxon>
        <taxon>Bacillati</taxon>
        <taxon>Bacillota</taxon>
        <taxon>Bacilli</taxon>
        <taxon>Bacillales</taxon>
        <taxon>Paenibacillaceae</taxon>
        <taxon>Paenibacillus</taxon>
    </lineage>
</organism>
<dbReference type="eggNOG" id="ENOG50307DG">
    <property type="taxonomic scope" value="Bacteria"/>
</dbReference>
<evidence type="ECO:0000313" key="1">
    <source>
        <dbReference type="EMBL" id="GAF07570.1"/>
    </source>
</evidence>